<feature type="compositionally biased region" description="Basic and acidic residues" evidence="4">
    <location>
        <begin position="15"/>
        <end position="25"/>
    </location>
</feature>
<dbReference type="EC" id="3.1.2.4" evidence="2"/>
<evidence type="ECO:0000313" key="6">
    <source>
        <dbReference type="EMBL" id="GLB82209.1"/>
    </source>
</evidence>
<dbReference type="InterPro" id="IPR045004">
    <property type="entry name" value="ECH_dom"/>
</dbReference>
<evidence type="ECO:0000313" key="8">
    <source>
        <dbReference type="Proteomes" id="UP001064782"/>
    </source>
</evidence>
<dbReference type="Pfam" id="PF16113">
    <property type="entry name" value="ECH_2"/>
    <property type="match status" value="1"/>
</dbReference>
<dbReference type="AlphaFoldDB" id="A0A9P3QA71"/>
<dbReference type="SUPFAM" id="SSF52096">
    <property type="entry name" value="ClpP/crotonase"/>
    <property type="match status" value="1"/>
</dbReference>
<comment type="catalytic activity">
    <reaction evidence="1">
        <text>3-hydroxy-2-methylpropanoyl-CoA + H2O = 3-hydroxy-2-methylpropanoate + CoA + H(+)</text>
        <dbReference type="Rhea" id="RHEA:20888"/>
        <dbReference type="ChEBI" id="CHEBI:11805"/>
        <dbReference type="ChEBI" id="CHEBI:15377"/>
        <dbReference type="ChEBI" id="CHEBI:15378"/>
        <dbReference type="ChEBI" id="CHEBI:57287"/>
        <dbReference type="ChEBI" id="CHEBI:57340"/>
        <dbReference type="EC" id="3.1.2.4"/>
    </reaction>
</comment>
<name>A0A9P3QA71_9MYCO</name>
<accession>A0A9P3QA71</accession>
<protein>
    <recommendedName>
        <fullName evidence="2">3-hydroxyisobutyryl-CoA hydrolase</fullName>
        <ecNumber evidence="2">3.1.2.4</ecNumber>
    </recommendedName>
</protein>
<dbReference type="InterPro" id="IPR032259">
    <property type="entry name" value="HIBYL-CoA-H"/>
</dbReference>
<dbReference type="CDD" id="cd06558">
    <property type="entry name" value="crotonase-like"/>
    <property type="match status" value="1"/>
</dbReference>
<evidence type="ECO:0000259" key="5">
    <source>
        <dbReference type="Pfam" id="PF16113"/>
    </source>
</evidence>
<dbReference type="Proteomes" id="UP001165663">
    <property type="component" value="Unassembled WGS sequence"/>
</dbReference>
<dbReference type="EMBL" id="BRXE01000009">
    <property type="protein sequence ID" value="GLB82209.1"/>
    <property type="molecule type" value="Genomic_DNA"/>
</dbReference>
<dbReference type="Gene3D" id="3.90.226.10">
    <property type="entry name" value="2-enoyl-CoA Hydratase, Chain A, domain 1"/>
    <property type="match status" value="1"/>
</dbReference>
<dbReference type="NCBIfam" id="NF004127">
    <property type="entry name" value="PRK05617.1"/>
    <property type="match status" value="1"/>
</dbReference>
<dbReference type="InterPro" id="IPR029045">
    <property type="entry name" value="ClpP/crotonase-like_dom_sf"/>
</dbReference>
<dbReference type="Proteomes" id="UP001064782">
    <property type="component" value="Unassembled WGS sequence"/>
</dbReference>
<evidence type="ECO:0000256" key="3">
    <source>
        <dbReference type="ARBA" id="ARBA00022801"/>
    </source>
</evidence>
<evidence type="ECO:0000313" key="7">
    <source>
        <dbReference type="EMBL" id="GLD32015.1"/>
    </source>
</evidence>
<reference evidence="7" key="1">
    <citation type="submission" date="2022-08" db="EMBL/GenBank/DDBJ databases">
        <title>Mycobacterium kiyosense sp. nov., scotochromogenic slow-glowing species isolated from respiratory specimens.</title>
        <authorList>
            <person name="Fukano H."/>
            <person name="Kazumi Y."/>
            <person name="Sakagami N."/>
            <person name="Ato M."/>
            <person name="Mitarai S."/>
            <person name="Hoshino Y."/>
        </authorList>
    </citation>
    <scope>NUCLEOTIDE SEQUENCE</scope>
    <source>
        <strain evidence="7">1413</strain>
        <strain evidence="6">SRL2020-028</strain>
    </source>
</reference>
<keyword evidence="8" id="KW-1185">Reference proteome</keyword>
<keyword evidence="3 7" id="KW-0378">Hydrolase</keyword>
<organism evidence="7 8">
    <name type="scientific">Mycobacterium kiyosense</name>
    <dbReference type="NCBI Taxonomy" id="2871094"/>
    <lineage>
        <taxon>Bacteria</taxon>
        <taxon>Bacillati</taxon>
        <taxon>Actinomycetota</taxon>
        <taxon>Actinomycetes</taxon>
        <taxon>Mycobacteriales</taxon>
        <taxon>Mycobacteriaceae</taxon>
        <taxon>Mycobacterium</taxon>
    </lineage>
</organism>
<dbReference type="GO" id="GO:0003860">
    <property type="term" value="F:3-hydroxyisobutyryl-CoA hydrolase activity"/>
    <property type="evidence" value="ECO:0007669"/>
    <property type="project" value="UniProtKB-EC"/>
</dbReference>
<comment type="caution">
    <text evidence="7">The sequence shown here is derived from an EMBL/GenBank/DDBJ whole genome shotgun (WGS) entry which is preliminary data.</text>
</comment>
<dbReference type="GO" id="GO:0006574">
    <property type="term" value="P:L-valine catabolic process"/>
    <property type="evidence" value="ECO:0007669"/>
    <property type="project" value="TreeGrafter"/>
</dbReference>
<evidence type="ECO:0000256" key="1">
    <source>
        <dbReference type="ARBA" id="ARBA00001709"/>
    </source>
</evidence>
<feature type="domain" description="Enoyl-CoA hydratase/isomerase" evidence="5">
    <location>
        <begin position="46"/>
        <end position="366"/>
    </location>
</feature>
<dbReference type="PANTHER" id="PTHR43176">
    <property type="entry name" value="3-HYDROXYISOBUTYRYL-COA HYDROLASE-RELATED"/>
    <property type="match status" value="1"/>
</dbReference>
<dbReference type="EMBL" id="BRZI01000034">
    <property type="protein sequence ID" value="GLD32015.1"/>
    <property type="molecule type" value="Genomic_DNA"/>
</dbReference>
<proteinExistence type="predicted"/>
<feature type="region of interest" description="Disordered" evidence="4">
    <location>
        <begin position="1"/>
        <end position="32"/>
    </location>
</feature>
<gene>
    <name evidence="7" type="primary">echA9</name>
    <name evidence="7" type="ORF">Mkiyose1413_38980</name>
    <name evidence="6" type="ORF">SRL2020028_14650</name>
</gene>
<evidence type="ECO:0000256" key="2">
    <source>
        <dbReference type="ARBA" id="ARBA00011915"/>
    </source>
</evidence>
<evidence type="ECO:0000256" key="4">
    <source>
        <dbReference type="SAM" id="MobiDB-lite"/>
    </source>
</evidence>
<dbReference type="PANTHER" id="PTHR43176:SF3">
    <property type="entry name" value="3-HYDROXYISOBUTYRYL-COA HYDROLASE, MITOCHONDRIAL"/>
    <property type="match status" value="1"/>
</dbReference>
<dbReference type="GO" id="GO:0005829">
    <property type="term" value="C:cytosol"/>
    <property type="evidence" value="ECO:0007669"/>
    <property type="project" value="TreeGrafter"/>
</dbReference>
<sequence length="375" mass="39541">MAAAESQLSRGEAAGSDKDSDEGRRGVTGAVTGESDEVLTRVDGGVGFVTLNRPKAINSLNQTMVELLSTVLTRWERDDAVRAVVLTGAGERGLCAGGDVVAIYHSARKDGVEARKFWRDEYLLNGQIGRFAKPYVAVMDGIVMGGGVGVSAHGNTRVVTDTSKVAMPEVGIGFIPDVGGVYLLSRAPGKLGLHAALTGAPFDGADAIALGFADHYVPHGQLDAFTSAIATDGVEGALAGYAIEPPPSKLAAQREWVDECYSKDTVADIVAALRDHDAGPAHDAADLIATRSPIALSVTFEAVRRAAELQTLEDVLVQDYRVSSASLRSHDLVEGIRAQLVDKDRNPKWSPARLDDVTVADVAAYFAPADDDLTF</sequence>